<proteinExistence type="predicted"/>
<reference evidence="1" key="1">
    <citation type="submission" date="2022-04" db="EMBL/GenBank/DDBJ databases">
        <title>Genome of the entomopathogenic fungus Entomophthora muscae.</title>
        <authorList>
            <person name="Elya C."/>
            <person name="Lovett B.R."/>
            <person name="Lee E."/>
            <person name="Macias A.M."/>
            <person name="Hajek A.E."/>
            <person name="De Bivort B.L."/>
            <person name="Kasson M.T."/>
            <person name="De Fine Licht H.H."/>
            <person name="Stajich J.E."/>
        </authorList>
    </citation>
    <scope>NUCLEOTIDE SEQUENCE</scope>
    <source>
        <strain evidence="1">Berkeley</strain>
    </source>
</reference>
<comment type="caution">
    <text evidence="1">The sequence shown here is derived from an EMBL/GenBank/DDBJ whole genome shotgun (WGS) entry which is preliminary data.</text>
</comment>
<dbReference type="Proteomes" id="UP001165960">
    <property type="component" value="Unassembled WGS sequence"/>
</dbReference>
<keyword evidence="2" id="KW-1185">Reference proteome</keyword>
<gene>
    <name evidence="1" type="ORF">DSO57_1007161</name>
</gene>
<organism evidence="1 2">
    <name type="scientific">Entomophthora muscae</name>
    <dbReference type="NCBI Taxonomy" id="34485"/>
    <lineage>
        <taxon>Eukaryota</taxon>
        <taxon>Fungi</taxon>
        <taxon>Fungi incertae sedis</taxon>
        <taxon>Zoopagomycota</taxon>
        <taxon>Entomophthoromycotina</taxon>
        <taxon>Entomophthoromycetes</taxon>
        <taxon>Entomophthorales</taxon>
        <taxon>Entomophthoraceae</taxon>
        <taxon>Entomophthora</taxon>
    </lineage>
</organism>
<sequence length="366" mass="41861">MYSYLILGGGSLVGRTLVQYLIQNKLAKEVRVVDRMLKETGYFSPSCLEALEQVEYIQGNLLNPEFVTKVFSKEEGGWDIVVNCALETKFGQPQEIYEDRILKSAINLAQESVNKKAKVFLQLSTYQVYSSKQNPSKETDKFKPKSTLAKFYVEAEEAQSKIEGLNMITLRPAIVYGPGDCQNLTPIFVLARVYQHLNEPMPLLWKKDFKLNTIHSLDAARAIHHTACWYIENNKSGLEYFNLVDEGNTDSAKIESILKDMFSITIESCNSVILSFIKANLDQFLDDANEKHLEPWSDLLKEYGIFNSPLIPYMEKENINQIPSWLDGSRISEVTQFKCQVPAISKDLLKKILEEFREMKLWPGEV</sequence>
<protein>
    <submittedName>
        <fullName evidence="1">Uncharacterized protein</fullName>
    </submittedName>
</protein>
<name>A0ACC2U6F7_9FUNG</name>
<evidence type="ECO:0000313" key="2">
    <source>
        <dbReference type="Proteomes" id="UP001165960"/>
    </source>
</evidence>
<dbReference type="EMBL" id="QTSX02001441">
    <property type="protein sequence ID" value="KAJ9082136.1"/>
    <property type="molecule type" value="Genomic_DNA"/>
</dbReference>
<evidence type="ECO:0000313" key="1">
    <source>
        <dbReference type="EMBL" id="KAJ9082136.1"/>
    </source>
</evidence>
<accession>A0ACC2U6F7</accession>